<dbReference type="InterPro" id="IPR032914">
    <property type="entry name" value="Vam6/VPS39/TRAP1"/>
</dbReference>
<organism evidence="1 2">
    <name type="scientific">Tritrichomonas musculus</name>
    <dbReference type="NCBI Taxonomy" id="1915356"/>
    <lineage>
        <taxon>Eukaryota</taxon>
        <taxon>Metamonada</taxon>
        <taxon>Parabasalia</taxon>
        <taxon>Tritrichomonadida</taxon>
        <taxon>Tritrichomonadidae</taxon>
        <taxon>Tritrichomonas</taxon>
    </lineage>
</organism>
<gene>
    <name evidence="1" type="ORF">M9Y10_021529</name>
</gene>
<name>A0ABR2KPT0_9EUKA</name>
<reference evidence="1 2" key="1">
    <citation type="submission" date="2024-04" db="EMBL/GenBank/DDBJ databases">
        <title>Tritrichomonas musculus Genome.</title>
        <authorList>
            <person name="Alves-Ferreira E."/>
            <person name="Grigg M."/>
            <person name="Lorenzi H."/>
            <person name="Galac M."/>
        </authorList>
    </citation>
    <scope>NUCLEOTIDE SEQUENCE [LARGE SCALE GENOMIC DNA]</scope>
    <source>
        <strain evidence="1 2">EAF2021</strain>
    </source>
</reference>
<comment type="caution">
    <text evidence="1">The sequence shown here is derived from an EMBL/GenBank/DDBJ whole genome shotgun (WGS) entry which is preliminary data.</text>
</comment>
<protein>
    <recommendedName>
        <fullName evidence="3">Vacuolar sorting protein 39/Transforming growth factor beta receptor-associated domain-containing protein</fullName>
    </recommendedName>
</protein>
<evidence type="ECO:0008006" key="3">
    <source>
        <dbReference type="Google" id="ProtNLM"/>
    </source>
</evidence>
<keyword evidence="2" id="KW-1185">Reference proteome</keyword>
<dbReference type="Proteomes" id="UP001470230">
    <property type="component" value="Unassembled WGS sequence"/>
</dbReference>
<dbReference type="EMBL" id="JAPFFF010000003">
    <property type="protein sequence ID" value="KAK8893114.1"/>
    <property type="molecule type" value="Genomic_DNA"/>
</dbReference>
<dbReference type="PANTHER" id="PTHR12894">
    <property type="entry name" value="CNH DOMAIN CONTAINING"/>
    <property type="match status" value="1"/>
</dbReference>
<dbReference type="PANTHER" id="PTHR12894:SF27">
    <property type="entry name" value="TRANSFORMING GROWTH FACTOR-BETA RECEPTOR-ASSOCIATED PROTEIN 1"/>
    <property type="match status" value="1"/>
</dbReference>
<evidence type="ECO:0000313" key="2">
    <source>
        <dbReference type="Proteomes" id="UP001470230"/>
    </source>
</evidence>
<evidence type="ECO:0000313" key="1">
    <source>
        <dbReference type="EMBL" id="KAK8893114.1"/>
    </source>
</evidence>
<sequence>MTNPNNVTDIVTPIPAKNITALTFFKPTGFVISDNVWFGASDGSIYVAQVSKFNNQFAFSCRMQTARINYGVHKMIPISSPVCTLVHWLGGNKQPGPVQIIYPGGVRVNVVDEATNVLYTKNRVLIFNGSKLQIFHFQANTILFMDENELQDVPTAMDVCGDYLIYYGNGTYYQMNLADSSASKIFSSVVRNPFVYTVGPSKVYLGDNDFIRVTELDGKEPGKLQYDRNNRVPNFMLPTQNCVYQFFPKVFTRSTYQQLASNESQLFNIDDVTSATMVNDCLLVATPQAIKFIGTMDDPATLASKVTSGKSSEVDDLLASLPKEQASSAAMGIFNTLWRNNKQKEAVELLSRNLIISDINKIVGLVPILIPTGEVPSFGDLKPIASDDQSLLEPMLAFLSLEHDGLRTIVKCATEYYNANTALAQCYAAFSKTRELDELIKEKKLDLKVFQQFLTTRAKQLNLNSAVAVLKTNVGQVEEALQIWHQLDSALSSTNQVNPLIIKEASYTVQQLKNSSNLAKELDWIYERDPNKPELALNAILSINHDSQVVDDWIKSKGLDALKLRYSVFIVTNTSTTRGVALANETFISLLDILKEIDSSSFDVNKLQFTQEYIKNSKDPQIKSKAKEEIIQYELQILKQHAPAIAQEDVKNHLPEDCDKRIIFALYRVKEEYEKGINLLTADDQFPKEEIEEFCRLAPNPPAAFSVWLKTVSPTDLITKHAAFVKENIAYMNLAELISLLPKDVRVKEVRDLVKSCYNLLQTRLYNLDNQIAISKSIQVDLNYQKVRALSGYTVLDVDAKCAACGQPIADGQAFAVPPGCGNKLMYHTNCKPTLI</sequence>
<accession>A0ABR2KPT0</accession>
<proteinExistence type="predicted"/>